<accession>A0A2Z5G213</accession>
<keyword evidence="1" id="KW-1133">Transmembrane helix</keyword>
<feature type="transmembrane region" description="Helical" evidence="1">
    <location>
        <begin position="96"/>
        <end position="116"/>
    </location>
</feature>
<reference evidence="2 3" key="1">
    <citation type="journal article" date="2018" name="Front. Microbiol.">
        <title>Hydrolytic Capabilities as a Key to Environmental Success: Chitinolytic and Cellulolytic Acidobacteria From Acidic Sub-arctic Soils and Boreal Peatlands.</title>
        <authorList>
            <person name="Belova S.E."/>
            <person name="Ravin N.V."/>
            <person name="Pankratov T.A."/>
            <person name="Rakitin A.L."/>
            <person name="Ivanova A.A."/>
            <person name="Beletsky A.V."/>
            <person name="Mardanov A.V."/>
            <person name="Sinninghe Damste J.S."/>
            <person name="Dedysh S.N."/>
        </authorList>
    </citation>
    <scope>NUCLEOTIDE SEQUENCE [LARGE SCALE GENOMIC DNA]</scope>
    <source>
        <strain evidence="2 3">SBC82</strain>
    </source>
</reference>
<evidence type="ECO:0000313" key="2">
    <source>
        <dbReference type="EMBL" id="AXC12616.1"/>
    </source>
</evidence>
<dbReference type="AlphaFoldDB" id="A0A2Z5G213"/>
<sequence length="120" mass="13095">MFFILLQSACTAVTALSGLRLLIGIGSLAAAATGAEVLASIHGDFIRIPMELLAIAGSLVNLYVIWRIRSLRGRPSSRWRVRPVTSAKKRAETIQIALAVLTLLLVFAELTIHFHLHHSI</sequence>
<keyword evidence="1" id="KW-0472">Membrane</keyword>
<feature type="transmembrane region" description="Helical" evidence="1">
    <location>
        <begin position="47"/>
        <end position="66"/>
    </location>
</feature>
<gene>
    <name evidence="2" type="ORF">ACPOL_3325</name>
</gene>
<evidence type="ECO:0000313" key="3">
    <source>
        <dbReference type="Proteomes" id="UP000253606"/>
    </source>
</evidence>
<keyword evidence="1" id="KW-0812">Transmembrane</keyword>
<dbReference type="Proteomes" id="UP000253606">
    <property type="component" value="Chromosome"/>
</dbReference>
<organism evidence="2 3">
    <name type="scientific">Acidisarcina polymorpha</name>
    <dbReference type="NCBI Taxonomy" id="2211140"/>
    <lineage>
        <taxon>Bacteria</taxon>
        <taxon>Pseudomonadati</taxon>
        <taxon>Acidobacteriota</taxon>
        <taxon>Terriglobia</taxon>
        <taxon>Terriglobales</taxon>
        <taxon>Acidobacteriaceae</taxon>
        <taxon>Acidisarcina</taxon>
    </lineage>
</organism>
<protein>
    <submittedName>
        <fullName evidence="2">Uncharacterized protein</fullName>
    </submittedName>
</protein>
<dbReference type="KEGG" id="abas:ACPOL_3325"/>
<evidence type="ECO:0000256" key="1">
    <source>
        <dbReference type="SAM" id="Phobius"/>
    </source>
</evidence>
<keyword evidence="3" id="KW-1185">Reference proteome</keyword>
<name>A0A2Z5G213_9BACT</name>
<dbReference type="EMBL" id="CP030840">
    <property type="protein sequence ID" value="AXC12616.1"/>
    <property type="molecule type" value="Genomic_DNA"/>
</dbReference>
<proteinExistence type="predicted"/>